<dbReference type="Gene3D" id="1.25.40.20">
    <property type="entry name" value="Ankyrin repeat-containing domain"/>
    <property type="match status" value="1"/>
</dbReference>
<dbReference type="GO" id="GO:0016567">
    <property type="term" value="P:protein ubiquitination"/>
    <property type="evidence" value="ECO:0007669"/>
    <property type="project" value="UniProtKB-UniPathway"/>
</dbReference>
<dbReference type="PANTHER" id="PTHR24136">
    <property type="entry name" value="SOWAH (DROSOPHILA) HOMOLOG"/>
    <property type="match status" value="1"/>
</dbReference>
<proteinExistence type="inferred from homology"/>
<evidence type="ECO:0000313" key="12">
    <source>
        <dbReference type="Proteomes" id="UP000314294"/>
    </source>
</evidence>
<dbReference type="InterPro" id="IPR036770">
    <property type="entry name" value="Ankyrin_rpt-contain_sf"/>
</dbReference>
<dbReference type="GO" id="GO:0035556">
    <property type="term" value="P:intracellular signal transduction"/>
    <property type="evidence" value="ECO:0007669"/>
    <property type="project" value="InterPro"/>
</dbReference>
<sequence>MQSFQCLSEGVSSVQGLPKNHCYAYTDDYIHGLGQGWAGGGSVGEVGEVAKDPDKKGRKADFRSVHSPRRLDSRSGFEDLSVVSFPMMAAVQTGVPLCSHPWQRPLYIYGGLACNSLMADFWSDRTPLHEAACQGRLLQMMSLVVQGFHVDTLTMDRVSPLHEACLGGHYACAKFLLDRGANVEMVSTDGATPLFNSCSSGSAACVRLMLQHSASIHTPGLLASPLHEAAKKGHRECLELLLSYGADMDMELPVVGTPLYSACMAGAADCARLLLHSGADVRIGCGRDSPLHAAARGGGANIVDLLLDFGADRCCRNAEGKTPLDLSSANSAVRVGLQKKGPGSLSQLCRFCIRQSLGSSRLHRASGLFLPHSIKEFLLYQ</sequence>
<evidence type="ECO:0000259" key="10">
    <source>
        <dbReference type="PROSITE" id="PS50225"/>
    </source>
</evidence>
<comment type="caution">
    <text evidence="11">The sequence shown here is derived from an EMBL/GenBank/DDBJ whole genome shotgun (WGS) entry which is preliminary data.</text>
</comment>
<dbReference type="PROSITE" id="PS50225">
    <property type="entry name" value="SOCS"/>
    <property type="match status" value="1"/>
</dbReference>
<dbReference type="InterPro" id="IPR001496">
    <property type="entry name" value="SOCS_box"/>
</dbReference>
<gene>
    <name evidence="11" type="primary">ASB11</name>
    <name evidence="11" type="ORF">EYF80_028852</name>
</gene>
<dbReference type="InterPro" id="IPR002110">
    <property type="entry name" value="Ankyrin_rpt"/>
</dbReference>
<dbReference type="PROSITE" id="PS50297">
    <property type="entry name" value="ANK_REP_REGION"/>
    <property type="match status" value="3"/>
</dbReference>
<evidence type="ECO:0000256" key="6">
    <source>
        <dbReference type="ARBA" id="ARBA00022824"/>
    </source>
</evidence>
<dbReference type="PANTHER" id="PTHR24136:SF14">
    <property type="entry name" value="ANKYRIN REPEAT AND SOCS BOX PROTEIN 11"/>
    <property type="match status" value="1"/>
</dbReference>
<keyword evidence="7 9" id="KW-0040">ANK repeat</keyword>
<dbReference type="InterPro" id="IPR036036">
    <property type="entry name" value="SOCS_box-like_dom_sf"/>
</dbReference>
<keyword evidence="6" id="KW-0256">Endoplasmic reticulum</keyword>
<feature type="repeat" description="ANK" evidence="9">
    <location>
        <begin position="286"/>
        <end position="318"/>
    </location>
</feature>
<keyword evidence="4" id="KW-0677">Repeat</keyword>
<name>A0A4Z2H4S2_9TELE</name>
<dbReference type="CDD" id="cd03716">
    <property type="entry name" value="SOCS_ASB_like"/>
    <property type="match status" value="1"/>
</dbReference>
<dbReference type="InterPro" id="IPR051573">
    <property type="entry name" value="Ankyrin-SOCS_box_domain"/>
</dbReference>
<evidence type="ECO:0000256" key="4">
    <source>
        <dbReference type="ARBA" id="ARBA00022737"/>
    </source>
</evidence>
<dbReference type="UniPathway" id="UPA00143"/>
<feature type="domain" description="SOCS box" evidence="10">
    <location>
        <begin position="332"/>
        <end position="381"/>
    </location>
</feature>
<reference evidence="11 12" key="1">
    <citation type="submission" date="2019-03" db="EMBL/GenBank/DDBJ databases">
        <title>First draft genome of Liparis tanakae, snailfish: a comprehensive survey of snailfish specific genes.</title>
        <authorList>
            <person name="Kim W."/>
            <person name="Song I."/>
            <person name="Jeong J.-H."/>
            <person name="Kim D."/>
            <person name="Kim S."/>
            <person name="Ryu S."/>
            <person name="Song J.Y."/>
            <person name="Lee S.K."/>
        </authorList>
    </citation>
    <scope>NUCLEOTIDE SEQUENCE [LARGE SCALE GENOMIC DNA]</scope>
    <source>
        <tissue evidence="11">Muscle</tissue>
    </source>
</reference>
<feature type="repeat" description="ANK" evidence="9">
    <location>
        <begin position="224"/>
        <end position="253"/>
    </location>
</feature>
<dbReference type="SMART" id="SM00248">
    <property type="entry name" value="ANK"/>
    <property type="match status" value="6"/>
</dbReference>
<dbReference type="SUPFAM" id="SSF158235">
    <property type="entry name" value="SOCS box-like"/>
    <property type="match status" value="1"/>
</dbReference>
<comment type="subcellular location">
    <subcellularLocation>
        <location evidence="1">Endoplasmic reticulum</location>
    </subcellularLocation>
</comment>
<evidence type="ECO:0000313" key="11">
    <source>
        <dbReference type="EMBL" id="TNN60857.1"/>
    </source>
</evidence>
<dbReference type="SUPFAM" id="SSF48403">
    <property type="entry name" value="Ankyrin repeat"/>
    <property type="match status" value="1"/>
</dbReference>
<comment type="similarity">
    <text evidence="3">Belongs to the ankyrin SOCS box (ASB) family.</text>
</comment>
<dbReference type="EMBL" id="SRLO01000325">
    <property type="protein sequence ID" value="TNN60857.1"/>
    <property type="molecule type" value="Genomic_DNA"/>
</dbReference>
<dbReference type="Gene3D" id="1.10.750.20">
    <property type="entry name" value="SOCS box"/>
    <property type="match status" value="1"/>
</dbReference>
<dbReference type="PROSITE" id="PS50088">
    <property type="entry name" value="ANK_REPEAT"/>
    <property type="match status" value="3"/>
</dbReference>
<evidence type="ECO:0000256" key="9">
    <source>
        <dbReference type="PROSITE-ProRule" id="PRU00023"/>
    </source>
</evidence>
<evidence type="ECO:0000256" key="5">
    <source>
        <dbReference type="ARBA" id="ARBA00022786"/>
    </source>
</evidence>
<feature type="repeat" description="ANK" evidence="9">
    <location>
        <begin position="156"/>
        <end position="188"/>
    </location>
</feature>
<dbReference type="Pfam" id="PF07525">
    <property type="entry name" value="SOCS_box"/>
    <property type="match status" value="1"/>
</dbReference>
<dbReference type="GO" id="GO:0045732">
    <property type="term" value="P:positive regulation of protein catabolic process"/>
    <property type="evidence" value="ECO:0007669"/>
    <property type="project" value="TreeGrafter"/>
</dbReference>
<dbReference type="AlphaFoldDB" id="A0A4Z2H4S2"/>
<evidence type="ECO:0000256" key="1">
    <source>
        <dbReference type="ARBA" id="ARBA00004240"/>
    </source>
</evidence>
<keyword evidence="5" id="KW-0833">Ubl conjugation pathway</keyword>
<accession>A0A4Z2H4S2</accession>
<dbReference type="SMART" id="SM00969">
    <property type="entry name" value="SOCS_box"/>
    <property type="match status" value="1"/>
</dbReference>
<dbReference type="Proteomes" id="UP000314294">
    <property type="component" value="Unassembled WGS sequence"/>
</dbReference>
<comment type="pathway">
    <text evidence="2">Protein modification; protein ubiquitination.</text>
</comment>
<evidence type="ECO:0000256" key="8">
    <source>
        <dbReference type="ARBA" id="ARBA00044976"/>
    </source>
</evidence>
<dbReference type="FunFam" id="1.10.750.20:FF:000001">
    <property type="entry name" value="Ankyrin repeat and SOCS box containing 1"/>
    <property type="match status" value="1"/>
</dbReference>
<organism evidence="11 12">
    <name type="scientific">Liparis tanakae</name>
    <name type="common">Tanaka's snailfish</name>
    <dbReference type="NCBI Taxonomy" id="230148"/>
    <lineage>
        <taxon>Eukaryota</taxon>
        <taxon>Metazoa</taxon>
        <taxon>Chordata</taxon>
        <taxon>Craniata</taxon>
        <taxon>Vertebrata</taxon>
        <taxon>Euteleostomi</taxon>
        <taxon>Actinopterygii</taxon>
        <taxon>Neopterygii</taxon>
        <taxon>Teleostei</taxon>
        <taxon>Neoteleostei</taxon>
        <taxon>Acanthomorphata</taxon>
        <taxon>Eupercaria</taxon>
        <taxon>Perciformes</taxon>
        <taxon>Cottioidei</taxon>
        <taxon>Cottales</taxon>
        <taxon>Liparidae</taxon>
        <taxon>Liparis</taxon>
    </lineage>
</organism>
<evidence type="ECO:0000256" key="2">
    <source>
        <dbReference type="ARBA" id="ARBA00004906"/>
    </source>
</evidence>
<protein>
    <recommendedName>
        <fullName evidence="8">Ankyrin repeat and SOCS box protein 11</fullName>
    </recommendedName>
</protein>
<dbReference type="OrthoDB" id="3246549at2759"/>
<evidence type="ECO:0000256" key="7">
    <source>
        <dbReference type="ARBA" id="ARBA00023043"/>
    </source>
</evidence>
<evidence type="ECO:0000256" key="3">
    <source>
        <dbReference type="ARBA" id="ARBA00005949"/>
    </source>
</evidence>
<dbReference type="Pfam" id="PF12796">
    <property type="entry name" value="Ank_2"/>
    <property type="match status" value="2"/>
</dbReference>
<dbReference type="GO" id="GO:0005783">
    <property type="term" value="C:endoplasmic reticulum"/>
    <property type="evidence" value="ECO:0007669"/>
    <property type="project" value="UniProtKB-SubCell"/>
</dbReference>
<keyword evidence="12" id="KW-1185">Reference proteome</keyword>
<dbReference type="FunFam" id="1.25.40.20:FF:000016">
    <property type="entry name" value="Ankyrin repeat and SOCS box containing 5"/>
    <property type="match status" value="1"/>
</dbReference>